<evidence type="ECO:0000256" key="1">
    <source>
        <dbReference type="SAM" id="MobiDB-lite"/>
    </source>
</evidence>
<feature type="compositionally biased region" description="Polar residues" evidence="1">
    <location>
        <begin position="40"/>
        <end position="49"/>
    </location>
</feature>
<name>A0A9W7BDN4_9STRA</name>
<proteinExistence type="predicted"/>
<protein>
    <submittedName>
        <fullName evidence="2">Uncharacterized protein</fullName>
    </submittedName>
</protein>
<feature type="compositionally biased region" description="Basic and acidic residues" evidence="1">
    <location>
        <begin position="28"/>
        <end position="37"/>
    </location>
</feature>
<evidence type="ECO:0000313" key="3">
    <source>
        <dbReference type="Proteomes" id="UP001162640"/>
    </source>
</evidence>
<dbReference type="EMBL" id="BLQM01000413">
    <property type="protein sequence ID" value="GMH88497.1"/>
    <property type="molecule type" value="Genomic_DNA"/>
</dbReference>
<reference evidence="3" key="1">
    <citation type="journal article" date="2023" name="Commun. Biol.">
        <title>Genome analysis of Parmales, the sister group of diatoms, reveals the evolutionary specialization of diatoms from phago-mixotrophs to photoautotrophs.</title>
        <authorList>
            <person name="Ban H."/>
            <person name="Sato S."/>
            <person name="Yoshikawa S."/>
            <person name="Yamada K."/>
            <person name="Nakamura Y."/>
            <person name="Ichinomiya M."/>
            <person name="Sato N."/>
            <person name="Blanc-Mathieu R."/>
            <person name="Endo H."/>
            <person name="Kuwata A."/>
            <person name="Ogata H."/>
        </authorList>
    </citation>
    <scope>NUCLEOTIDE SEQUENCE [LARGE SCALE GENOMIC DNA]</scope>
</reference>
<feature type="region of interest" description="Disordered" evidence="1">
    <location>
        <begin position="28"/>
        <end position="49"/>
    </location>
</feature>
<evidence type="ECO:0000313" key="2">
    <source>
        <dbReference type="EMBL" id="GMH88497.1"/>
    </source>
</evidence>
<dbReference type="AlphaFoldDB" id="A0A9W7BDN4"/>
<comment type="caution">
    <text evidence="2">The sequence shown here is derived from an EMBL/GenBank/DDBJ whole genome shotgun (WGS) entry which is preliminary data.</text>
</comment>
<dbReference type="Proteomes" id="UP001162640">
    <property type="component" value="Unassembled WGS sequence"/>
</dbReference>
<gene>
    <name evidence="2" type="ORF">TL16_g11175</name>
</gene>
<sequence length="138" mass="15150">MRLATLVAGFHDDLLMIGPASVSYENARKSAAKKEPPKSNGWTASPRQSKINEISSSQSEILYARTGATLNAGLRELASHNSLSYGRVSYIYYKGLAKASSRLTITATEVTKKLKQIKQVRLCEDELRNDCCAKNEAP</sequence>
<accession>A0A9W7BDN4</accession>
<organism evidence="2 3">
    <name type="scientific">Triparma laevis f. inornata</name>
    <dbReference type="NCBI Taxonomy" id="1714386"/>
    <lineage>
        <taxon>Eukaryota</taxon>
        <taxon>Sar</taxon>
        <taxon>Stramenopiles</taxon>
        <taxon>Ochrophyta</taxon>
        <taxon>Bolidophyceae</taxon>
        <taxon>Parmales</taxon>
        <taxon>Triparmaceae</taxon>
        <taxon>Triparma</taxon>
    </lineage>
</organism>